<gene>
    <name evidence="2" type="ORF">FIBSPDRAFT_887979</name>
</gene>
<dbReference type="EMBL" id="KV417519">
    <property type="protein sequence ID" value="KZP25757.1"/>
    <property type="molecule type" value="Genomic_DNA"/>
</dbReference>
<organism evidence="2 3">
    <name type="scientific">Athelia psychrophila</name>
    <dbReference type="NCBI Taxonomy" id="1759441"/>
    <lineage>
        <taxon>Eukaryota</taxon>
        <taxon>Fungi</taxon>
        <taxon>Dikarya</taxon>
        <taxon>Basidiomycota</taxon>
        <taxon>Agaricomycotina</taxon>
        <taxon>Agaricomycetes</taxon>
        <taxon>Agaricomycetidae</taxon>
        <taxon>Atheliales</taxon>
        <taxon>Atheliaceae</taxon>
        <taxon>Athelia</taxon>
    </lineage>
</organism>
<feature type="compositionally biased region" description="Polar residues" evidence="1">
    <location>
        <begin position="258"/>
        <end position="280"/>
    </location>
</feature>
<name>A0A166P6B2_9AGAM</name>
<feature type="region of interest" description="Disordered" evidence="1">
    <location>
        <begin position="226"/>
        <end position="280"/>
    </location>
</feature>
<reference evidence="2 3" key="1">
    <citation type="journal article" date="2016" name="Mol. Biol. Evol.">
        <title>Comparative Genomics of Early-Diverging Mushroom-Forming Fungi Provides Insights into the Origins of Lignocellulose Decay Capabilities.</title>
        <authorList>
            <person name="Nagy L.G."/>
            <person name="Riley R."/>
            <person name="Tritt A."/>
            <person name="Adam C."/>
            <person name="Daum C."/>
            <person name="Floudas D."/>
            <person name="Sun H."/>
            <person name="Yadav J.S."/>
            <person name="Pangilinan J."/>
            <person name="Larsson K.H."/>
            <person name="Matsuura K."/>
            <person name="Barry K."/>
            <person name="Labutti K."/>
            <person name="Kuo R."/>
            <person name="Ohm R.A."/>
            <person name="Bhattacharya S.S."/>
            <person name="Shirouzu T."/>
            <person name="Yoshinaga Y."/>
            <person name="Martin F.M."/>
            <person name="Grigoriev I.V."/>
            <person name="Hibbett D.S."/>
        </authorList>
    </citation>
    <scope>NUCLEOTIDE SEQUENCE [LARGE SCALE GENOMIC DNA]</scope>
    <source>
        <strain evidence="2 3">CBS 109695</strain>
    </source>
</reference>
<dbReference type="AlphaFoldDB" id="A0A166P6B2"/>
<dbReference type="Proteomes" id="UP000076532">
    <property type="component" value="Unassembled WGS sequence"/>
</dbReference>
<feature type="compositionally biased region" description="Polar residues" evidence="1">
    <location>
        <begin position="226"/>
        <end position="246"/>
    </location>
</feature>
<proteinExistence type="predicted"/>
<protein>
    <submittedName>
        <fullName evidence="2">Uncharacterized protein</fullName>
    </submittedName>
</protein>
<evidence type="ECO:0000313" key="2">
    <source>
        <dbReference type="EMBL" id="KZP25757.1"/>
    </source>
</evidence>
<accession>A0A166P6B2</accession>
<keyword evidence="3" id="KW-1185">Reference proteome</keyword>
<dbReference type="STRING" id="436010.A0A166P6B2"/>
<dbReference type="OrthoDB" id="2803160at2759"/>
<evidence type="ECO:0000256" key="1">
    <source>
        <dbReference type="SAM" id="MobiDB-lite"/>
    </source>
</evidence>
<sequence length="280" mass="30375">MMVLKSPADAADYYVEGGYDDLRGKLKPSPARKQPSLQTLEADTEDFSRRLNAQPHLVLAVRRKADGGGVLLKIREEVVDEDAEKQKSRKLIDDHNGLAEVMHNLLEISLAPSVLVILRNIPTKYNSIIRLWLPPSGEEKTCACASRPVCGRRRADGRCGSSLRTTAFASTSVTQYALCCSQGVQDVAQKTTEAKSPSAAASYFFSANTKTITTTTTTEIAQVATISTQRRSSQPPSALTRTQSQRPCPVPTRVRQALTLTQPPVSTHAGQSPRTLASPA</sequence>
<evidence type="ECO:0000313" key="3">
    <source>
        <dbReference type="Proteomes" id="UP000076532"/>
    </source>
</evidence>